<dbReference type="STRING" id="7260.B4MLX0"/>
<protein>
    <submittedName>
        <fullName evidence="2">Uncharacterized protein</fullName>
    </submittedName>
</protein>
<dbReference type="InParanoid" id="B4MLX0"/>
<dbReference type="HOGENOM" id="CLU_2017655_0_0_1"/>
<proteinExistence type="predicted"/>
<name>B4MLX0_DROWI</name>
<dbReference type="OrthoDB" id="67700at2759"/>
<sequence length="80" mass="9341">MRLNLQRQVKNRTMPIRMMSKKKQKGNKDGTCPKDNKCGDNQFFGGCFKKEPEFKCSEKKEKPKRCRDPCKDGPCKQGRD</sequence>
<evidence type="ECO:0000313" key="2">
    <source>
        <dbReference type="EMBL" id="EDW73181.2"/>
    </source>
</evidence>
<reference evidence="2 3" key="1">
    <citation type="journal article" date="2007" name="Nature">
        <title>Evolution of genes and genomes on the Drosophila phylogeny.</title>
        <authorList>
            <consortium name="Drosophila 12 Genomes Consortium"/>
            <person name="Clark A.G."/>
            <person name="Eisen M.B."/>
            <person name="Smith D.R."/>
            <person name="Bergman C.M."/>
            <person name="Oliver B."/>
            <person name="Markow T.A."/>
            <person name="Kaufman T.C."/>
            <person name="Kellis M."/>
            <person name="Gelbart W."/>
            <person name="Iyer V.N."/>
            <person name="Pollard D.A."/>
            <person name="Sackton T.B."/>
            <person name="Larracuente A.M."/>
            <person name="Singh N.D."/>
            <person name="Abad J.P."/>
            <person name="Abt D.N."/>
            <person name="Adryan B."/>
            <person name="Aguade M."/>
            <person name="Akashi H."/>
            <person name="Anderson W.W."/>
            <person name="Aquadro C.F."/>
            <person name="Ardell D.H."/>
            <person name="Arguello R."/>
            <person name="Artieri C.G."/>
            <person name="Barbash D.A."/>
            <person name="Barker D."/>
            <person name="Barsanti P."/>
            <person name="Batterham P."/>
            <person name="Batzoglou S."/>
            <person name="Begun D."/>
            <person name="Bhutkar A."/>
            <person name="Blanco E."/>
            <person name="Bosak S.A."/>
            <person name="Bradley R.K."/>
            <person name="Brand A.D."/>
            <person name="Brent M.R."/>
            <person name="Brooks A.N."/>
            <person name="Brown R.H."/>
            <person name="Butlin R.K."/>
            <person name="Caggese C."/>
            <person name="Calvi B.R."/>
            <person name="Bernardo de Carvalho A."/>
            <person name="Caspi A."/>
            <person name="Castrezana S."/>
            <person name="Celniker S.E."/>
            <person name="Chang J.L."/>
            <person name="Chapple C."/>
            <person name="Chatterji S."/>
            <person name="Chinwalla A."/>
            <person name="Civetta A."/>
            <person name="Clifton S.W."/>
            <person name="Comeron J.M."/>
            <person name="Costello J.C."/>
            <person name="Coyne J.A."/>
            <person name="Daub J."/>
            <person name="David R.G."/>
            <person name="Delcher A.L."/>
            <person name="Delehaunty K."/>
            <person name="Do C.B."/>
            <person name="Ebling H."/>
            <person name="Edwards K."/>
            <person name="Eickbush T."/>
            <person name="Evans J.D."/>
            <person name="Filipski A."/>
            <person name="Findeiss S."/>
            <person name="Freyhult E."/>
            <person name="Fulton L."/>
            <person name="Fulton R."/>
            <person name="Garcia A.C."/>
            <person name="Gardiner A."/>
            <person name="Garfield D.A."/>
            <person name="Garvin B.E."/>
            <person name="Gibson G."/>
            <person name="Gilbert D."/>
            <person name="Gnerre S."/>
            <person name="Godfrey J."/>
            <person name="Good R."/>
            <person name="Gotea V."/>
            <person name="Gravely B."/>
            <person name="Greenberg A.J."/>
            <person name="Griffiths-Jones S."/>
            <person name="Gross S."/>
            <person name="Guigo R."/>
            <person name="Gustafson E.A."/>
            <person name="Haerty W."/>
            <person name="Hahn M.W."/>
            <person name="Halligan D.L."/>
            <person name="Halpern A.L."/>
            <person name="Halter G.M."/>
            <person name="Han M.V."/>
            <person name="Heger A."/>
            <person name="Hillier L."/>
            <person name="Hinrichs A.S."/>
            <person name="Holmes I."/>
            <person name="Hoskins R.A."/>
            <person name="Hubisz M.J."/>
            <person name="Hultmark D."/>
            <person name="Huntley M.A."/>
            <person name="Jaffe D.B."/>
            <person name="Jagadeeshan S."/>
            <person name="Jeck W.R."/>
            <person name="Johnson J."/>
            <person name="Jones C.D."/>
            <person name="Jordan W.C."/>
            <person name="Karpen G.H."/>
            <person name="Kataoka E."/>
            <person name="Keightley P.D."/>
            <person name="Kheradpour P."/>
            <person name="Kirkness E.F."/>
            <person name="Koerich L.B."/>
            <person name="Kristiansen K."/>
            <person name="Kudrna D."/>
            <person name="Kulathinal R.J."/>
            <person name="Kumar S."/>
            <person name="Kwok R."/>
            <person name="Lander E."/>
            <person name="Langley C.H."/>
            <person name="Lapoint R."/>
            <person name="Lazzaro B.P."/>
            <person name="Lee S.J."/>
            <person name="Levesque L."/>
            <person name="Li R."/>
            <person name="Lin C.F."/>
            <person name="Lin M.F."/>
            <person name="Lindblad-Toh K."/>
            <person name="Llopart A."/>
            <person name="Long M."/>
            <person name="Low L."/>
            <person name="Lozovsky E."/>
            <person name="Lu J."/>
            <person name="Luo M."/>
            <person name="Machado C.A."/>
            <person name="Makalowski W."/>
            <person name="Marzo M."/>
            <person name="Matsuda M."/>
            <person name="Matzkin L."/>
            <person name="McAllister B."/>
            <person name="McBride C.S."/>
            <person name="McKernan B."/>
            <person name="McKernan K."/>
            <person name="Mendez-Lago M."/>
            <person name="Minx P."/>
            <person name="Mollenhauer M.U."/>
            <person name="Montooth K."/>
            <person name="Mount S.M."/>
            <person name="Mu X."/>
            <person name="Myers E."/>
            <person name="Negre B."/>
            <person name="Newfeld S."/>
            <person name="Nielsen R."/>
            <person name="Noor M.A."/>
            <person name="O'Grady P."/>
            <person name="Pachter L."/>
            <person name="Papaceit M."/>
            <person name="Parisi M.J."/>
            <person name="Parisi M."/>
            <person name="Parts L."/>
            <person name="Pedersen J.S."/>
            <person name="Pesole G."/>
            <person name="Phillippy A.M."/>
            <person name="Ponting C.P."/>
            <person name="Pop M."/>
            <person name="Porcelli D."/>
            <person name="Powell J.R."/>
            <person name="Prohaska S."/>
            <person name="Pruitt K."/>
            <person name="Puig M."/>
            <person name="Quesneville H."/>
            <person name="Ram K.R."/>
            <person name="Rand D."/>
            <person name="Rasmussen M.D."/>
            <person name="Reed L.K."/>
            <person name="Reenan R."/>
            <person name="Reily A."/>
            <person name="Remington K.A."/>
            <person name="Rieger T.T."/>
            <person name="Ritchie M.G."/>
            <person name="Robin C."/>
            <person name="Rogers Y.H."/>
            <person name="Rohde C."/>
            <person name="Rozas J."/>
            <person name="Rubenfield M.J."/>
            <person name="Ruiz A."/>
            <person name="Russo S."/>
            <person name="Salzberg S.L."/>
            <person name="Sanchez-Gracia A."/>
            <person name="Saranga D.J."/>
            <person name="Sato H."/>
            <person name="Schaeffer S.W."/>
            <person name="Schatz M.C."/>
            <person name="Schlenke T."/>
            <person name="Schwartz R."/>
            <person name="Segarra C."/>
            <person name="Singh R.S."/>
            <person name="Sirot L."/>
            <person name="Sirota M."/>
            <person name="Sisneros N.B."/>
            <person name="Smith C.D."/>
            <person name="Smith T.F."/>
            <person name="Spieth J."/>
            <person name="Stage D.E."/>
            <person name="Stark A."/>
            <person name="Stephan W."/>
            <person name="Strausberg R.L."/>
            <person name="Strempel S."/>
            <person name="Sturgill D."/>
            <person name="Sutton G."/>
            <person name="Sutton G.G."/>
            <person name="Tao W."/>
            <person name="Teichmann S."/>
            <person name="Tobari Y.N."/>
            <person name="Tomimura Y."/>
            <person name="Tsolas J.M."/>
            <person name="Valente V.L."/>
            <person name="Venter E."/>
            <person name="Venter J.C."/>
            <person name="Vicario S."/>
            <person name="Vieira F.G."/>
            <person name="Vilella A.J."/>
            <person name="Villasante A."/>
            <person name="Walenz B."/>
            <person name="Wang J."/>
            <person name="Wasserman M."/>
            <person name="Watts T."/>
            <person name="Wilson D."/>
            <person name="Wilson R.K."/>
            <person name="Wing R.A."/>
            <person name="Wolfner M.F."/>
            <person name="Wong A."/>
            <person name="Wong G.K."/>
            <person name="Wu C.I."/>
            <person name="Wu G."/>
            <person name="Yamamoto D."/>
            <person name="Yang H.P."/>
            <person name="Yang S.P."/>
            <person name="Yorke J.A."/>
            <person name="Yoshida K."/>
            <person name="Zdobnov E."/>
            <person name="Zhang P."/>
            <person name="Zhang Y."/>
            <person name="Zimin A.V."/>
            <person name="Baldwin J."/>
            <person name="Abdouelleil A."/>
            <person name="Abdulkadir J."/>
            <person name="Abebe A."/>
            <person name="Abera B."/>
            <person name="Abreu J."/>
            <person name="Acer S.C."/>
            <person name="Aftuck L."/>
            <person name="Alexander A."/>
            <person name="An P."/>
            <person name="Anderson E."/>
            <person name="Anderson S."/>
            <person name="Arachi H."/>
            <person name="Azer M."/>
            <person name="Bachantsang P."/>
            <person name="Barry A."/>
            <person name="Bayul T."/>
            <person name="Berlin A."/>
            <person name="Bessette D."/>
            <person name="Bloom T."/>
            <person name="Blye J."/>
            <person name="Boguslavskiy L."/>
            <person name="Bonnet C."/>
            <person name="Boukhgalter B."/>
            <person name="Bourzgui I."/>
            <person name="Brown A."/>
            <person name="Cahill P."/>
            <person name="Channer S."/>
            <person name="Cheshatsang Y."/>
            <person name="Chuda L."/>
            <person name="Citroen M."/>
            <person name="Collymore A."/>
            <person name="Cooke P."/>
            <person name="Costello M."/>
            <person name="D'Aco K."/>
            <person name="Daza R."/>
            <person name="De Haan G."/>
            <person name="DeGray S."/>
            <person name="DeMaso C."/>
            <person name="Dhargay N."/>
            <person name="Dooley K."/>
            <person name="Dooley E."/>
            <person name="Doricent M."/>
            <person name="Dorje P."/>
            <person name="Dorjee K."/>
            <person name="Dupes A."/>
            <person name="Elong R."/>
            <person name="Falk J."/>
            <person name="Farina A."/>
            <person name="Faro S."/>
            <person name="Ferguson D."/>
            <person name="Fisher S."/>
            <person name="Foley C.D."/>
            <person name="Franke A."/>
            <person name="Friedrich D."/>
            <person name="Gadbois L."/>
            <person name="Gearin G."/>
            <person name="Gearin C.R."/>
            <person name="Giannoukos G."/>
            <person name="Goode T."/>
            <person name="Graham J."/>
            <person name="Grandbois E."/>
            <person name="Grewal S."/>
            <person name="Gyaltsen K."/>
            <person name="Hafez N."/>
            <person name="Hagos B."/>
            <person name="Hall J."/>
            <person name="Henson C."/>
            <person name="Hollinger A."/>
            <person name="Honan T."/>
            <person name="Huard M.D."/>
            <person name="Hughes L."/>
            <person name="Hurhula B."/>
            <person name="Husby M.E."/>
            <person name="Kamat A."/>
            <person name="Kanga B."/>
            <person name="Kashin S."/>
            <person name="Khazanovich D."/>
            <person name="Kisner P."/>
            <person name="Lance K."/>
            <person name="Lara M."/>
            <person name="Lee W."/>
            <person name="Lennon N."/>
            <person name="Letendre F."/>
            <person name="LeVine R."/>
            <person name="Lipovsky A."/>
            <person name="Liu X."/>
            <person name="Liu J."/>
            <person name="Liu S."/>
            <person name="Lokyitsang T."/>
            <person name="Lokyitsang Y."/>
            <person name="Lubonja R."/>
            <person name="Lui A."/>
            <person name="MacDonald P."/>
            <person name="Magnisalis V."/>
            <person name="Maru K."/>
            <person name="Matthews C."/>
            <person name="McCusker W."/>
            <person name="McDonough S."/>
            <person name="Mehta T."/>
            <person name="Meldrim J."/>
            <person name="Meneus L."/>
            <person name="Mihai O."/>
            <person name="Mihalev A."/>
            <person name="Mihova T."/>
            <person name="Mittelman R."/>
            <person name="Mlenga V."/>
            <person name="Montmayeur A."/>
            <person name="Mulrain L."/>
            <person name="Navidi A."/>
            <person name="Naylor J."/>
            <person name="Negash T."/>
            <person name="Nguyen T."/>
            <person name="Nguyen N."/>
            <person name="Nicol R."/>
            <person name="Norbu C."/>
            <person name="Norbu N."/>
            <person name="Novod N."/>
            <person name="O'Neill B."/>
            <person name="Osman S."/>
            <person name="Markiewicz E."/>
            <person name="Oyono O.L."/>
            <person name="Patti C."/>
            <person name="Phunkhang P."/>
            <person name="Pierre F."/>
            <person name="Priest M."/>
            <person name="Raghuraman S."/>
            <person name="Rege F."/>
            <person name="Reyes R."/>
            <person name="Rise C."/>
            <person name="Rogov P."/>
            <person name="Ross K."/>
            <person name="Ryan E."/>
            <person name="Settipalli S."/>
            <person name="Shea T."/>
            <person name="Sherpa N."/>
            <person name="Shi L."/>
            <person name="Shih D."/>
            <person name="Sparrow T."/>
            <person name="Spaulding J."/>
            <person name="Stalker J."/>
            <person name="Stange-Thomann N."/>
            <person name="Stavropoulos S."/>
            <person name="Stone C."/>
            <person name="Strader C."/>
            <person name="Tesfaye S."/>
            <person name="Thomson T."/>
            <person name="Thoulutsang Y."/>
            <person name="Thoulutsang D."/>
            <person name="Topham K."/>
            <person name="Topping I."/>
            <person name="Tsamla T."/>
            <person name="Vassiliev H."/>
            <person name="Vo A."/>
            <person name="Wangchuk T."/>
            <person name="Wangdi T."/>
            <person name="Weiand M."/>
            <person name="Wilkinson J."/>
            <person name="Wilson A."/>
            <person name="Yadav S."/>
            <person name="Young G."/>
            <person name="Yu Q."/>
            <person name="Zembek L."/>
            <person name="Zhong D."/>
            <person name="Zimmer A."/>
            <person name="Zwirko Z."/>
            <person name="Jaffe D.B."/>
            <person name="Alvarez P."/>
            <person name="Brockman W."/>
            <person name="Butler J."/>
            <person name="Chin C."/>
            <person name="Gnerre S."/>
            <person name="Grabherr M."/>
            <person name="Kleber M."/>
            <person name="Mauceli E."/>
            <person name="MacCallum I."/>
        </authorList>
    </citation>
    <scope>NUCLEOTIDE SEQUENCE [LARGE SCALE GENOMIC DNA]</scope>
    <source>
        <strain evidence="3">Tucson 14030-0811.24</strain>
    </source>
</reference>
<dbReference type="KEGG" id="dwi:6638913"/>
<keyword evidence="3" id="KW-1185">Reference proteome</keyword>
<organism evidence="2 3">
    <name type="scientific">Drosophila willistoni</name>
    <name type="common">Fruit fly</name>
    <dbReference type="NCBI Taxonomy" id="7260"/>
    <lineage>
        <taxon>Eukaryota</taxon>
        <taxon>Metazoa</taxon>
        <taxon>Ecdysozoa</taxon>
        <taxon>Arthropoda</taxon>
        <taxon>Hexapoda</taxon>
        <taxon>Insecta</taxon>
        <taxon>Pterygota</taxon>
        <taxon>Neoptera</taxon>
        <taxon>Endopterygota</taxon>
        <taxon>Diptera</taxon>
        <taxon>Brachycera</taxon>
        <taxon>Muscomorpha</taxon>
        <taxon>Ephydroidea</taxon>
        <taxon>Drosophilidae</taxon>
        <taxon>Drosophila</taxon>
        <taxon>Sophophora</taxon>
    </lineage>
</organism>
<evidence type="ECO:0000313" key="3">
    <source>
        <dbReference type="Proteomes" id="UP000007798"/>
    </source>
</evidence>
<accession>B4MLX0</accession>
<feature type="region of interest" description="Disordered" evidence="1">
    <location>
        <begin position="60"/>
        <end position="80"/>
    </location>
</feature>
<evidence type="ECO:0000256" key="1">
    <source>
        <dbReference type="SAM" id="MobiDB-lite"/>
    </source>
</evidence>
<gene>
    <name evidence="2" type="primary">Dwil\GK16788</name>
    <name evidence="2" type="ORF">Dwil_GK16788</name>
</gene>
<dbReference type="AlphaFoldDB" id="B4MLX0"/>
<dbReference type="EMBL" id="CH963847">
    <property type="protein sequence ID" value="EDW73181.2"/>
    <property type="molecule type" value="Genomic_DNA"/>
</dbReference>
<feature type="region of interest" description="Disordered" evidence="1">
    <location>
        <begin position="1"/>
        <end position="31"/>
    </location>
</feature>
<dbReference type="Proteomes" id="UP000007798">
    <property type="component" value="Unassembled WGS sequence"/>
</dbReference>